<organism evidence="3 4">
    <name type="scientific">Curvibacter microcysteis</name>
    <dbReference type="NCBI Taxonomy" id="3026419"/>
    <lineage>
        <taxon>Bacteria</taxon>
        <taxon>Pseudomonadati</taxon>
        <taxon>Pseudomonadota</taxon>
        <taxon>Betaproteobacteria</taxon>
        <taxon>Burkholderiales</taxon>
        <taxon>Comamonadaceae</taxon>
        <taxon>Curvibacter</taxon>
    </lineage>
</organism>
<dbReference type="PANTHER" id="PTHR42928:SF5">
    <property type="entry name" value="BLR1237 PROTEIN"/>
    <property type="match status" value="1"/>
</dbReference>
<feature type="signal peptide" evidence="2">
    <location>
        <begin position="1"/>
        <end position="29"/>
    </location>
</feature>
<dbReference type="SUPFAM" id="SSF53850">
    <property type="entry name" value="Periplasmic binding protein-like II"/>
    <property type="match status" value="1"/>
</dbReference>
<feature type="chain" id="PRO_5045722159" evidence="2">
    <location>
        <begin position="30"/>
        <end position="329"/>
    </location>
</feature>
<dbReference type="Pfam" id="PF03401">
    <property type="entry name" value="TctC"/>
    <property type="match status" value="1"/>
</dbReference>
<proteinExistence type="inferred from homology"/>
<dbReference type="PIRSF" id="PIRSF017082">
    <property type="entry name" value="YflP"/>
    <property type="match status" value="1"/>
</dbReference>
<protein>
    <submittedName>
        <fullName evidence="3">Tripartite tricarboxylate transporter substrate binding protein</fullName>
    </submittedName>
</protein>
<dbReference type="InterPro" id="IPR042100">
    <property type="entry name" value="Bug_dom1"/>
</dbReference>
<comment type="similarity">
    <text evidence="1">Belongs to the UPF0065 (bug) family.</text>
</comment>
<dbReference type="Gene3D" id="3.40.190.10">
    <property type="entry name" value="Periplasmic binding protein-like II"/>
    <property type="match status" value="1"/>
</dbReference>
<keyword evidence="4" id="KW-1185">Reference proteome</keyword>
<dbReference type="RefSeq" id="WP_273924863.1">
    <property type="nucleotide sequence ID" value="NZ_JAQSIO010000001.1"/>
</dbReference>
<evidence type="ECO:0000256" key="2">
    <source>
        <dbReference type="SAM" id="SignalP"/>
    </source>
</evidence>
<evidence type="ECO:0000256" key="1">
    <source>
        <dbReference type="ARBA" id="ARBA00006987"/>
    </source>
</evidence>
<evidence type="ECO:0000313" key="3">
    <source>
        <dbReference type="EMBL" id="MDD0813341.1"/>
    </source>
</evidence>
<reference evidence="3 4" key="1">
    <citation type="submission" date="2023-02" db="EMBL/GenBank/DDBJ databases">
        <title>Bacterial whole genome sequence for Curvibacter sp. HBC28.</title>
        <authorList>
            <person name="Le V."/>
            <person name="Ko S.-R."/>
            <person name="Ahn C.-Y."/>
            <person name="Oh H.-M."/>
        </authorList>
    </citation>
    <scope>NUCLEOTIDE SEQUENCE [LARGE SCALE GENOMIC DNA]</scope>
    <source>
        <strain evidence="3 4">HBC28</strain>
    </source>
</reference>
<dbReference type="PANTHER" id="PTHR42928">
    <property type="entry name" value="TRICARBOXYLATE-BINDING PROTEIN"/>
    <property type="match status" value="1"/>
</dbReference>
<dbReference type="InterPro" id="IPR006311">
    <property type="entry name" value="TAT_signal"/>
</dbReference>
<accession>A0ABT5M9T1</accession>
<dbReference type="InterPro" id="IPR005064">
    <property type="entry name" value="BUG"/>
</dbReference>
<dbReference type="Proteomes" id="UP001528672">
    <property type="component" value="Unassembled WGS sequence"/>
</dbReference>
<dbReference type="PROSITE" id="PS51318">
    <property type="entry name" value="TAT"/>
    <property type="match status" value="1"/>
</dbReference>
<dbReference type="CDD" id="cd13578">
    <property type="entry name" value="PBP2_Bug27"/>
    <property type="match status" value="1"/>
</dbReference>
<dbReference type="EMBL" id="JAQSIO010000001">
    <property type="protein sequence ID" value="MDD0813341.1"/>
    <property type="molecule type" value="Genomic_DNA"/>
</dbReference>
<comment type="caution">
    <text evidence="3">The sequence shown here is derived from an EMBL/GenBank/DDBJ whole genome shotgun (WGS) entry which is preliminary data.</text>
</comment>
<dbReference type="Gene3D" id="3.40.190.150">
    <property type="entry name" value="Bordetella uptake gene, domain 1"/>
    <property type="match status" value="1"/>
</dbReference>
<sequence length="329" mass="34380">MNFPLTRRAALALGAALCTGLGSVPAAWAQSPGNPPMRVILPVGPGSGVDTIVRAAQTALSKALNQPVVIENLPGAGGITGTSALVKAAPDGNTIAVISNNHAVNPSVFKKLPYDSLNDLTPISVVGGSPFLLVVNPKLVPAKTAKELQAFLKVKPEEHNYASSGNGTIIHLAGEMVIDAMEVEVRHVPYKGMGPMLTDIMAGQLEMGVASVASVQGQLKSGALRAIGVLGKSRIASLPDLPTFAEQGFPEVDVMGWFAVVAPAKLPPAQVKRLHEAVVAAFNDLEVMAAMAKQDNVIKPSTPEAARQFLKSEQERYAKIVVKANVKLD</sequence>
<gene>
    <name evidence="3" type="ORF">PSQ39_01735</name>
</gene>
<name>A0ABT5M9T1_9BURK</name>
<keyword evidence="2" id="KW-0732">Signal</keyword>
<evidence type="ECO:0000313" key="4">
    <source>
        <dbReference type="Proteomes" id="UP001528672"/>
    </source>
</evidence>